<name>A0A0R2EXT7_9LACO</name>
<gene>
    <name evidence="4" type="ORF">FD14_GL001346</name>
</gene>
<dbReference type="CDD" id="cd05374">
    <property type="entry name" value="17beta-HSD-like_SDR_c"/>
    <property type="match status" value="1"/>
</dbReference>
<dbReference type="AlphaFoldDB" id="A0A0R2EXT7"/>
<dbReference type="GO" id="GO:0016491">
    <property type="term" value="F:oxidoreductase activity"/>
    <property type="evidence" value="ECO:0007669"/>
    <property type="project" value="UniProtKB-KW"/>
</dbReference>
<dbReference type="PRINTS" id="PR00081">
    <property type="entry name" value="GDHRDH"/>
</dbReference>
<dbReference type="PROSITE" id="PS00061">
    <property type="entry name" value="ADH_SHORT"/>
    <property type="match status" value="1"/>
</dbReference>
<organism evidence="4 5">
    <name type="scientific">Secundilactobacillus similis DSM 23365 = JCM 2765</name>
    <dbReference type="NCBI Taxonomy" id="1423804"/>
    <lineage>
        <taxon>Bacteria</taxon>
        <taxon>Bacillati</taxon>
        <taxon>Bacillota</taxon>
        <taxon>Bacilli</taxon>
        <taxon>Lactobacillales</taxon>
        <taxon>Lactobacillaceae</taxon>
        <taxon>Secundilactobacillus</taxon>
    </lineage>
</organism>
<proteinExistence type="inferred from homology"/>
<dbReference type="Gene3D" id="3.40.50.720">
    <property type="entry name" value="NAD(P)-binding Rossmann-like Domain"/>
    <property type="match status" value="1"/>
</dbReference>
<evidence type="ECO:0000256" key="2">
    <source>
        <dbReference type="ARBA" id="ARBA00023002"/>
    </source>
</evidence>
<dbReference type="InterPro" id="IPR020904">
    <property type="entry name" value="Sc_DH/Rdtase_CS"/>
</dbReference>
<keyword evidence="2" id="KW-0560">Oxidoreductase</keyword>
<dbReference type="PANTHER" id="PTHR44169:SF6">
    <property type="entry name" value="NADPH-DEPENDENT 1-ACYLDIHYDROXYACETONE PHOSPHATE REDUCTASE"/>
    <property type="match status" value="1"/>
</dbReference>
<dbReference type="OrthoDB" id="9775296at2"/>
<keyword evidence="5" id="KW-1185">Reference proteome</keyword>
<evidence type="ECO:0000313" key="4">
    <source>
        <dbReference type="EMBL" id="KRN21215.1"/>
    </source>
</evidence>
<dbReference type="PRINTS" id="PR00080">
    <property type="entry name" value="SDRFAMILY"/>
</dbReference>
<evidence type="ECO:0000313" key="5">
    <source>
        <dbReference type="Proteomes" id="UP000051442"/>
    </source>
</evidence>
<reference evidence="4 5" key="1">
    <citation type="journal article" date="2015" name="Genome Announc.">
        <title>Expanding the biotechnology potential of lactobacilli through comparative genomics of 213 strains and associated genera.</title>
        <authorList>
            <person name="Sun Z."/>
            <person name="Harris H.M."/>
            <person name="McCann A."/>
            <person name="Guo C."/>
            <person name="Argimon S."/>
            <person name="Zhang W."/>
            <person name="Yang X."/>
            <person name="Jeffery I.B."/>
            <person name="Cooney J.C."/>
            <person name="Kagawa T.F."/>
            <person name="Liu W."/>
            <person name="Song Y."/>
            <person name="Salvetti E."/>
            <person name="Wrobel A."/>
            <person name="Rasinkangas P."/>
            <person name="Parkhill J."/>
            <person name="Rea M.C."/>
            <person name="O'Sullivan O."/>
            <person name="Ritari J."/>
            <person name="Douillard F.P."/>
            <person name="Paul Ross R."/>
            <person name="Yang R."/>
            <person name="Briner A.E."/>
            <person name="Felis G.E."/>
            <person name="de Vos W.M."/>
            <person name="Barrangou R."/>
            <person name="Klaenhammer T.R."/>
            <person name="Caufield P.W."/>
            <person name="Cui Y."/>
            <person name="Zhang H."/>
            <person name="O'Toole P.W."/>
        </authorList>
    </citation>
    <scope>NUCLEOTIDE SEQUENCE [LARGE SCALE GENOMIC DNA]</scope>
    <source>
        <strain evidence="4 5">DSM 23365</strain>
    </source>
</reference>
<dbReference type="Proteomes" id="UP000051442">
    <property type="component" value="Unassembled WGS sequence"/>
</dbReference>
<evidence type="ECO:0000256" key="3">
    <source>
        <dbReference type="RuleBase" id="RU000363"/>
    </source>
</evidence>
<dbReference type="STRING" id="1423804.FD14_GL001346"/>
<comment type="caution">
    <text evidence="4">The sequence shown here is derived from an EMBL/GenBank/DDBJ whole genome shotgun (WGS) entry which is preliminary data.</text>
</comment>
<dbReference type="Pfam" id="PF00106">
    <property type="entry name" value="adh_short"/>
    <property type="match status" value="1"/>
</dbReference>
<dbReference type="InterPro" id="IPR002347">
    <property type="entry name" value="SDR_fam"/>
</dbReference>
<sequence length="286" mass="30919">MTQKRPVAFVTGASSGIGFSIAKHLKQHGFVVYAGARRVYKMNDLDDIGIHTLSLDVTDSESIQAAVQQIATAEGRLDVLVNNAGFGVFGAIEEVPLEKAKQQFDVNVFGVTEMSKAVLPLMRERHAGRIINISSVDGKIANPLGGWYVGSKFAVEGLSDSMRLELADFGIQVAVIEPGPIKSDWAKIAGEQLLEVSHDGPYQELSKQAAAFLQTVDAFGAQPEIIARKVVQAATARRPRTRYTAGVAAYAGLLGRRLLPDSALDAVLRQTGKLALRYQERSQDEN</sequence>
<dbReference type="PANTHER" id="PTHR44169">
    <property type="entry name" value="NADPH-DEPENDENT 1-ACYLDIHYDROXYACETONE PHOSPHATE REDUCTASE"/>
    <property type="match status" value="1"/>
</dbReference>
<dbReference type="RefSeq" id="WP_054733277.1">
    <property type="nucleotide sequence ID" value="NZ_AYZM01000125.1"/>
</dbReference>
<dbReference type="EMBL" id="AYZM01000125">
    <property type="protein sequence ID" value="KRN21215.1"/>
    <property type="molecule type" value="Genomic_DNA"/>
</dbReference>
<comment type="similarity">
    <text evidence="1 3">Belongs to the short-chain dehydrogenases/reductases (SDR) family.</text>
</comment>
<evidence type="ECO:0000256" key="1">
    <source>
        <dbReference type="ARBA" id="ARBA00006484"/>
    </source>
</evidence>
<dbReference type="SUPFAM" id="SSF51735">
    <property type="entry name" value="NAD(P)-binding Rossmann-fold domains"/>
    <property type="match status" value="1"/>
</dbReference>
<protein>
    <submittedName>
        <fullName evidence="4">Short chain dehydrogenase</fullName>
    </submittedName>
</protein>
<accession>A0A0R2EXT7</accession>
<dbReference type="NCBIfam" id="NF004826">
    <property type="entry name" value="PRK06182.1"/>
    <property type="match status" value="1"/>
</dbReference>
<dbReference type="InterPro" id="IPR036291">
    <property type="entry name" value="NAD(P)-bd_dom_sf"/>
</dbReference>
<dbReference type="PATRIC" id="fig|1423804.4.peg.1446"/>